<dbReference type="SUPFAM" id="SSF52172">
    <property type="entry name" value="CheY-like"/>
    <property type="match status" value="1"/>
</dbReference>
<evidence type="ECO:0000259" key="2">
    <source>
        <dbReference type="PROSITE" id="PS50110"/>
    </source>
</evidence>
<evidence type="ECO:0000313" key="3">
    <source>
        <dbReference type="EMBL" id="MCU7552808.1"/>
    </source>
</evidence>
<dbReference type="SMART" id="SM00448">
    <property type="entry name" value="REC"/>
    <property type="match status" value="1"/>
</dbReference>
<protein>
    <submittedName>
        <fullName evidence="3">Response regulator</fullName>
    </submittedName>
</protein>
<name>A0A9X2XQ27_9BACT</name>
<accession>A0A9X2XQ27</accession>
<dbReference type="PANTHER" id="PTHR44520:SF2">
    <property type="entry name" value="RESPONSE REGULATOR RCP1"/>
    <property type="match status" value="1"/>
</dbReference>
<dbReference type="GO" id="GO:0000160">
    <property type="term" value="P:phosphorelay signal transduction system"/>
    <property type="evidence" value="ECO:0007669"/>
    <property type="project" value="InterPro"/>
</dbReference>
<dbReference type="Pfam" id="PF00072">
    <property type="entry name" value="Response_reg"/>
    <property type="match status" value="1"/>
</dbReference>
<reference evidence="3" key="2">
    <citation type="submission" date="2023-04" db="EMBL/GenBank/DDBJ databases">
        <title>Paracnuella aquatica gen. nov., sp. nov., a member of the family Chitinophagaceae isolated from a hot spring.</title>
        <authorList>
            <person name="Wang C."/>
        </authorList>
    </citation>
    <scope>NUCLEOTIDE SEQUENCE</scope>
    <source>
        <strain evidence="3">LB-8</strain>
    </source>
</reference>
<dbReference type="Gene3D" id="3.40.50.2300">
    <property type="match status" value="1"/>
</dbReference>
<keyword evidence="4" id="KW-1185">Reference proteome</keyword>
<dbReference type="InterPro" id="IPR052893">
    <property type="entry name" value="TCS_response_regulator"/>
</dbReference>
<dbReference type="PROSITE" id="PS50110">
    <property type="entry name" value="RESPONSE_REGULATORY"/>
    <property type="match status" value="1"/>
</dbReference>
<comment type="caution">
    <text evidence="3">The sequence shown here is derived from an EMBL/GenBank/DDBJ whole genome shotgun (WGS) entry which is preliminary data.</text>
</comment>
<evidence type="ECO:0000313" key="4">
    <source>
        <dbReference type="Proteomes" id="UP001155483"/>
    </source>
</evidence>
<keyword evidence="1" id="KW-0597">Phosphoprotein</keyword>
<proteinExistence type="predicted"/>
<feature type="domain" description="Response regulatory" evidence="2">
    <location>
        <begin position="12"/>
        <end position="133"/>
    </location>
</feature>
<dbReference type="AlphaFoldDB" id="A0A9X2XQ27"/>
<dbReference type="InterPro" id="IPR001789">
    <property type="entry name" value="Sig_transdc_resp-reg_receiver"/>
</dbReference>
<dbReference type="Proteomes" id="UP001155483">
    <property type="component" value="Unassembled WGS sequence"/>
</dbReference>
<dbReference type="RefSeq" id="WP_279300243.1">
    <property type="nucleotide sequence ID" value="NZ_JAOTIF010000048.1"/>
</dbReference>
<reference evidence="3" key="1">
    <citation type="submission" date="2022-09" db="EMBL/GenBank/DDBJ databases">
        <authorList>
            <person name="Yuan C."/>
            <person name="Ke Z."/>
        </authorList>
    </citation>
    <scope>NUCLEOTIDE SEQUENCE</scope>
    <source>
        <strain evidence="3">LB-8</strain>
    </source>
</reference>
<evidence type="ECO:0000256" key="1">
    <source>
        <dbReference type="PROSITE-ProRule" id="PRU00169"/>
    </source>
</evidence>
<dbReference type="InterPro" id="IPR011006">
    <property type="entry name" value="CheY-like_superfamily"/>
</dbReference>
<gene>
    <name evidence="3" type="ORF">OCK74_27060</name>
</gene>
<sequence length="138" mass="15587">MIVKSIEKQCFPILLVDDDEDDQFLMGEALTAMGYSYELMRASNGFEALQMLQEMKEGRLPSLIILDVNMPKMDGRQTVLKIQQDRDLASIPVIIFTTSASLIDKLFFLTKGVEMITKPCEVSEYNQIAIKLLKLCGC</sequence>
<dbReference type="PANTHER" id="PTHR44520">
    <property type="entry name" value="RESPONSE REGULATOR RCP1-RELATED"/>
    <property type="match status" value="1"/>
</dbReference>
<feature type="modified residue" description="4-aspartylphosphate" evidence="1">
    <location>
        <position position="67"/>
    </location>
</feature>
<dbReference type="EMBL" id="JAOTIF010000048">
    <property type="protein sequence ID" value="MCU7552808.1"/>
    <property type="molecule type" value="Genomic_DNA"/>
</dbReference>
<organism evidence="3 4">
    <name type="scientific">Paraflavisolibacter caeni</name>
    <dbReference type="NCBI Taxonomy" id="2982496"/>
    <lineage>
        <taxon>Bacteria</taxon>
        <taxon>Pseudomonadati</taxon>
        <taxon>Bacteroidota</taxon>
        <taxon>Chitinophagia</taxon>
        <taxon>Chitinophagales</taxon>
        <taxon>Chitinophagaceae</taxon>
        <taxon>Paraflavisolibacter</taxon>
    </lineage>
</organism>